<dbReference type="OrthoDB" id="9808254at2"/>
<keyword evidence="1" id="KW-0732">Signal</keyword>
<keyword evidence="3" id="KW-1185">Reference proteome</keyword>
<feature type="chain" id="PRO_5015917757" evidence="1">
    <location>
        <begin position="22"/>
        <end position="232"/>
    </location>
</feature>
<name>A0A2V1PAG8_9RHOB</name>
<evidence type="ECO:0000256" key="1">
    <source>
        <dbReference type="SAM" id="SignalP"/>
    </source>
</evidence>
<dbReference type="EMBL" id="QETF01000002">
    <property type="protein sequence ID" value="PWG18307.1"/>
    <property type="molecule type" value="Genomic_DNA"/>
</dbReference>
<evidence type="ECO:0000313" key="3">
    <source>
        <dbReference type="Proteomes" id="UP000245293"/>
    </source>
</evidence>
<dbReference type="SUPFAM" id="SSF52833">
    <property type="entry name" value="Thioredoxin-like"/>
    <property type="match status" value="1"/>
</dbReference>
<proteinExistence type="predicted"/>
<gene>
    <name evidence="2" type="ORF">DFK10_03415</name>
</gene>
<dbReference type="Proteomes" id="UP000245293">
    <property type="component" value="Unassembled WGS sequence"/>
</dbReference>
<dbReference type="InterPro" id="IPR036249">
    <property type="entry name" value="Thioredoxin-like_sf"/>
</dbReference>
<dbReference type="AlphaFoldDB" id="A0A2V1PAG8"/>
<accession>A0A2V1PAG8</accession>
<evidence type="ECO:0000313" key="2">
    <source>
        <dbReference type="EMBL" id="PWG18307.1"/>
    </source>
</evidence>
<comment type="caution">
    <text evidence="2">The sequence shown here is derived from an EMBL/GenBank/DDBJ whole genome shotgun (WGS) entry which is preliminary data.</text>
</comment>
<dbReference type="PANTHER" id="PTHR36057:SF1">
    <property type="entry name" value="LIPOPROTEIN LIPID ATTACHMENT SITE-LIKE PROTEIN, PUTATIVE (DUF1223)-RELATED"/>
    <property type="match status" value="1"/>
</dbReference>
<dbReference type="InterPro" id="IPR010634">
    <property type="entry name" value="DUF1223"/>
</dbReference>
<organism evidence="2 3">
    <name type="scientific">Salibaculum griseiflavum</name>
    <dbReference type="NCBI Taxonomy" id="1914409"/>
    <lineage>
        <taxon>Bacteria</taxon>
        <taxon>Pseudomonadati</taxon>
        <taxon>Pseudomonadota</taxon>
        <taxon>Alphaproteobacteria</taxon>
        <taxon>Rhodobacterales</taxon>
        <taxon>Roseobacteraceae</taxon>
        <taxon>Salibaculum</taxon>
    </lineage>
</organism>
<dbReference type="PANTHER" id="PTHR36057">
    <property type="match status" value="1"/>
</dbReference>
<reference evidence="3" key="1">
    <citation type="submission" date="2018-05" db="EMBL/GenBank/DDBJ databases">
        <authorList>
            <person name="Du Z."/>
            <person name="Wang X."/>
        </authorList>
    </citation>
    <scope>NUCLEOTIDE SEQUENCE [LARGE SCALE GENOMIC DNA]</scope>
    <source>
        <strain evidence="3">WDS4C29</strain>
    </source>
</reference>
<dbReference type="Pfam" id="PF06764">
    <property type="entry name" value="DUF1223"/>
    <property type="match status" value="1"/>
</dbReference>
<protein>
    <submittedName>
        <fullName evidence="2">DUF1223 domain-containing protein</fullName>
    </submittedName>
</protein>
<feature type="signal peptide" evidence="1">
    <location>
        <begin position="1"/>
        <end position="21"/>
    </location>
</feature>
<dbReference type="RefSeq" id="WP_109386573.1">
    <property type="nucleotide sequence ID" value="NZ_QETF01000002.1"/>
</dbReference>
<sequence>MRAVLTALTLALSGGTIPVSADPSPVVVELYTSQGCSSCPPADAMLLDLAEREDVIALALHVDYWDYIGWADSFADPAYTQRQKAYAQAAGHATIYTPQMVVAGHTHVVGAKPMELSDAIRTHAAADHGIALDLARQGGGLRLILEREGAPVGPAQVQLVRYDPRQVVDIRRGENAGRQLTYGNIVTDWQVVADWSGDSDLTLDLPLPGDDRAVVIVQQAGHGAILAAGEVR</sequence>